<feature type="chain" id="PRO_5020854731" description="DUF3558 domain-containing protein" evidence="1">
    <location>
        <begin position="29"/>
        <end position="326"/>
    </location>
</feature>
<evidence type="ECO:0000256" key="1">
    <source>
        <dbReference type="SAM" id="SignalP"/>
    </source>
</evidence>
<dbReference type="Proteomes" id="UP000294911">
    <property type="component" value="Unassembled WGS sequence"/>
</dbReference>
<name>A0A4R2RCP3_9PSEU</name>
<dbReference type="EMBL" id="SLXQ01000001">
    <property type="protein sequence ID" value="TCP57195.1"/>
    <property type="molecule type" value="Genomic_DNA"/>
</dbReference>
<proteinExistence type="predicted"/>
<sequence>MAGRDSTVLRRTGAALAAIALLALGACATESDEGTAGEQTTRAEPLNAAEAFGQFRALDPCSLLGGNVFAAHGETQELPRPSFDECALAVLVEDTNIEVAFGLLQRADSLSGEQTEVGDLGRGSKVLRTETSDTSCLNHVVFADNITVDVETTAPSGKIAKDQLCGVADTAATGIFHATQADQAQSWDLPPGSLASLSACSMLSGKQVTDQLDVSAEPSQVYPAERRCRWGEPGGDNPTATVEFSVGAAQQGTNREIAGLPSTVVETKASTVGTCAVYAERGQFTLGEEDTSELAIVRTALPGAGQNPCKVAIALAEQVWPQLPEA</sequence>
<keyword evidence="1" id="KW-0732">Signal</keyword>
<protein>
    <recommendedName>
        <fullName evidence="4">DUF3558 domain-containing protein</fullName>
    </recommendedName>
</protein>
<evidence type="ECO:0008006" key="4">
    <source>
        <dbReference type="Google" id="ProtNLM"/>
    </source>
</evidence>
<accession>A0A4R2RCP3</accession>
<keyword evidence="3" id="KW-1185">Reference proteome</keyword>
<gene>
    <name evidence="2" type="ORF">EV191_1011148</name>
</gene>
<dbReference type="PROSITE" id="PS51257">
    <property type="entry name" value="PROKAR_LIPOPROTEIN"/>
    <property type="match status" value="1"/>
</dbReference>
<dbReference type="RefSeq" id="WP_132875702.1">
    <property type="nucleotide sequence ID" value="NZ_SLXQ01000001.1"/>
</dbReference>
<reference evidence="2 3" key="1">
    <citation type="submission" date="2019-03" db="EMBL/GenBank/DDBJ databases">
        <title>Genomic Encyclopedia of Type Strains, Phase IV (KMG-IV): sequencing the most valuable type-strain genomes for metagenomic binning, comparative biology and taxonomic classification.</title>
        <authorList>
            <person name="Goeker M."/>
        </authorList>
    </citation>
    <scope>NUCLEOTIDE SEQUENCE [LARGE SCALE GENOMIC DNA]</scope>
    <source>
        <strain evidence="2 3">DSM 45765</strain>
    </source>
</reference>
<dbReference type="OrthoDB" id="4445816at2"/>
<dbReference type="AlphaFoldDB" id="A0A4R2RCP3"/>
<evidence type="ECO:0000313" key="2">
    <source>
        <dbReference type="EMBL" id="TCP57195.1"/>
    </source>
</evidence>
<feature type="signal peptide" evidence="1">
    <location>
        <begin position="1"/>
        <end position="28"/>
    </location>
</feature>
<comment type="caution">
    <text evidence="2">The sequence shown here is derived from an EMBL/GenBank/DDBJ whole genome shotgun (WGS) entry which is preliminary data.</text>
</comment>
<organism evidence="2 3">
    <name type="scientific">Tamaricihabitans halophyticus</name>
    <dbReference type="NCBI Taxonomy" id="1262583"/>
    <lineage>
        <taxon>Bacteria</taxon>
        <taxon>Bacillati</taxon>
        <taxon>Actinomycetota</taxon>
        <taxon>Actinomycetes</taxon>
        <taxon>Pseudonocardiales</taxon>
        <taxon>Pseudonocardiaceae</taxon>
        <taxon>Tamaricihabitans</taxon>
    </lineage>
</organism>
<evidence type="ECO:0000313" key="3">
    <source>
        <dbReference type="Proteomes" id="UP000294911"/>
    </source>
</evidence>